<feature type="compositionally biased region" description="Basic residues" evidence="1">
    <location>
        <begin position="135"/>
        <end position="152"/>
    </location>
</feature>
<evidence type="ECO:0000256" key="1">
    <source>
        <dbReference type="SAM" id="MobiDB-lite"/>
    </source>
</evidence>
<dbReference type="GeneID" id="30989226"/>
<keyword evidence="3" id="KW-1185">Reference proteome</keyword>
<proteinExistence type="predicted"/>
<feature type="compositionally biased region" description="Basic and acidic residues" evidence="1">
    <location>
        <begin position="1"/>
        <end position="10"/>
    </location>
</feature>
<dbReference type="AlphaFoldDB" id="A0A1E4S331"/>
<reference evidence="2 3" key="1">
    <citation type="journal article" date="2016" name="Proc. Natl. Acad. Sci. U.S.A.">
        <title>Comparative genomics of biotechnologically important yeasts.</title>
        <authorList>
            <person name="Riley R."/>
            <person name="Haridas S."/>
            <person name="Wolfe K.H."/>
            <person name="Lopes M.R."/>
            <person name="Hittinger C.T."/>
            <person name="Goeker M."/>
            <person name="Salamov A.A."/>
            <person name="Wisecaver J.H."/>
            <person name="Long T.M."/>
            <person name="Calvey C.H."/>
            <person name="Aerts A.L."/>
            <person name="Barry K.W."/>
            <person name="Choi C."/>
            <person name="Clum A."/>
            <person name="Coughlan A.Y."/>
            <person name="Deshpande S."/>
            <person name="Douglass A.P."/>
            <person name="Hanson S.J."/>
            <person name="Klenk H.-P."/>
            <person name="LaButti K.M."/>
            <person name="Lapidus A."/>
            <person name="Lindquist E.A."/>
            <person name="Lipzen A.M."/>
            <person name="Meier-Kolthoff J.P."/>
            <person name="Ohm R.A."/>
            <person name="Otillar R.P."/>
            <person name="Pangilinan J.L."/>
            <person name="Peng Y."/>
            <person name="Rokas A."/>
            <person name="Rosa C.A."/>
            <person name="Scheuner C."/>
            <person name="Sibirny A.A."/>
            <person name="Slot J.C."/>
            <person name="Stielow J.B."/>
            <person name="Sun H."/>
            <person name="Kurtzman C.P."/>
            <person name="Blackwell M."/>
            <person name="Grigoriev I.V."/>
            <person name="Jeffries T.W."/>
        </authorList>
    </citation>
    <scope>NUCLEOTIDE SEQUENCE [LARGE SCALE GENOMIC DNA]</scope>
    <source>
        <strain evidence="3">ATCC 18201 / CBS 1600 / BCRC 20928 / JCM 3617 / NBRC 0987 / NRRL Y-1542</strain>
    </source>
</reference>
<feature type="region of interest" description="Disordered" evidence="1">
    <location>
        <begin position="187"/>
        <end position="210"/>
    </location>
</feature>
<feature type="region of interest" description="Disordered" evidence="1">
    <location>
        <begin position="1"/>
        <end position="165"/>
    </location>
</feature>
<feature type="compositionally biased region" description="Low complexity" evidence="1">
    <location>
        <begin position="121"/>
        <end position="134"/>
    </location>
</feature>
<dbReference type="RefSeq" id="XP_020070889.1">
    <property type="nucleotide sequence ID" value="XM_020214830.1"/>
</dbReference>
<accession>A0A1E4S331</accession>
<organism evidence="2 3">
    <name type="scientific">Cyberlindnera jadinii (strain ATCC 18201 / CBS 1600 / BCRC 20928 / JCM 3617 / NBRC 0987 / NRRL Y-1542)</name>
    <name type="common">Torula yeast</name>
    <name type="synonym">Candida utilis</name>
    <dbReference type="NCBI Taxonomy" id="983966"/>
    <lineage>
        <taxon>Eukaryota</taxon>
        <taxon>Fungi</taxon>
        <taxon>Dikarya</taxon>
        <taxon>Ascomycota</taxon>
        <taxon>Saccharomycotina</taxon>
        <taxon>Saccharomycetes</taxon>
        <taxon>Phaffomycetales</taxon>
        <taxon>Phaffomycetaceae</taxon>
        <taxon>Cyberlindnera</taxon>
    </lineage>
</organism>
<feature type="compositionally biased region" description="Low complexity" evidence="1">
    <location>
        <begin position="37"/>
        <end position="48"/>
    </location>
</feature>
<feature type="compositionally biased region" description="Polar residues" evidence="1">
    <location>
        <begin position="153"/>
        <end position="165"/>
    </location>
</feature>
<dbReference type="Proteomes" id="UP000094389">
    <property type="component" value="Unassembled WGS sequence"/>
</dbReference>
<gene>
    <name evidence="2" type="ORF">CYBJADRAFT_167262</name>
</gene>
<feature type="compositionally biased region" description="Low complexity" evidence="1">
    <location>
        <begin position="193"/>
        <end position="205"/>
    </location>
</feature>
<feature type="compositionally biased region" description="Polar residues" evidence="1">
    <location>
        <begin position="14"/>
        <end position="24"/>
    </location>
</feature>
<evidence type="ECO:0000313" key="2">
    <source>
        <dbReference type="EMBL" id="ODV73850.1"/>
    </source>
</evidence>
<sequence>MASAKNDKVRNNGRKGSTTNNTPGGLTRAPSLPSKPPVKLSKVPTTTPGHASKATGSSTSFTNATPIASTPSSAWASIAARKLKSDKPKVSESASSATGVASGHVDDSIQTSKRDEQTLGKHTTTTTTVTSNNTNHHHHHHNHHGHNHKKNHQQTTPGENNGEFTSVNQFNSKQIEEFLKARAAKFSDVPVFKQSGSDWSKSSNGKSKKEKDVVLLELAKALKHRS</sequence>
<protein>
    <submittedName>
        <fullName evidence="2">Uncharacterized protein</fullName>
    </submittedName>
</protein>
<evidence type="ECO:0000313" key="3">
    <source>
        <dbReference type="Proteomes" id="UP000094389"/>
    </source>
</evidence>
<feature type="compositionally biased region" description="Basic and acidic residues" evidence="1">
    <location>
        <begin position="104"/>
        <end position="119"/>
    </location>
</feature>
<name>A0A1E4S331_CYBJN</name>
<feature type="compositionally biased region" description="Polar residues" evidence="1">
    <location>
        <begin position="54"/>
        <end position="75"/>
    </location>
</feature>
<dbReference type="EMBL" id="KV453929">
    <property type="protein sequence ID" value="ODV73850.1"/>
    <property type="molecule type" value="Genomic_DNA"/>
</dbReference>